<dbReference type="AlphaFoldDB" id="A0A7W7D629"/>
<comment type="subcellular location">
    <subcellularLocation>
        <location evidence="1">Cell membrane</location>
        <topology evidence="1">Multi-pass membrane protein</topology>
    </subcellularLocation>
</comment>
<keyword evidence="2" id="KW-0813">Transport</keyword>
<dbReference type="Gene3D" id="1.20.1560.10">
    <property type="entry name" value="ABC transporter type 1, transmembrane domain"/>
    <property type="match status" value="1"/>
</dbReference>
<dbReference type="SMART" id="SM00382">
    <property type="entry name" value="AAA"/>
    <property type="match status" value="1"/>
</dbReference>
<evidence type="ECO:0000259" key="12">
    <source>
        <dbReference type="PROSITE" id="PS50929"/>
    </source>
</evidence>
<evidence type="ECO:0000256" key="5">
    <source>
        <dbReference type="ARBA" id="ARBA00022692"/>
    </source>
</evidence>
<comment type="caution">
    <text evidence="13">The sequence shown here is derived from an EMBL/GenBank/DDBJ whole genome shotgun (WGS) entry which is preliminary data.</text>
</comment>
<dbReference type="Proteomes" id="UP000542210">
    <property type="component" value="Unassembled WGS sequence"/>
</dbReference>
<evidence type="ECO:0000256" key="2">
    <source>
        <dbReference type="ARBA" id="ARBA00022448"/>
    </source>
</evidence>
<dbReference type="FunFam" id="3.40.50.300:FF:001001">
    <property type="entry name" value="Multidrug ABC transporter ATP-binding protein"/>
    <property type="match status" value="1"/>
</dbReference>
<protein>
    <submittedName>
        <fullName evidence="13">ABC-type multidrug transport system fused ATPase/permease subunit</fullName>
    </submittedName>
</protein>
<evidence type="ECO:0000313" key="14">
    <source>
        <dbReference type="Proteomes" id="UP000542210"/>
    </source>
</evidence>
<dbReference type="GO" id="GO:0016887">
    <property type="term" value="F:ATP hydrolysis activity"/>
    <property type="evidence" value="ECO:0007669"/>
    <property type="project" value="InterPro"/>
</dbReference>
<dbReference type="EMBL" id="JACHND010000001">
    <property type="protein sequence ID" value="MBB4700918.1"/>
    <property type="molecule type" value="Genomic_DNA"/>
</dbReference>
<feature type="transmembrane region" description="Helical" evidence="10">
    <location>
        <begin position="65"/>
        <end position="89"/>
    </location>
</feature>
<keyword evidence="6" id="KW-0547">Nucleotide-binding</keyword>
<evidence type="ECO:0000256" key="7">
    <source>
        <dbReference type="ARBA" id="ARBA00022840"/>
    </source>
</evidence>
<feature type="transmembrane region" description="Helical" evidence="10">
    <location>
        <begin position="31"/>
        <end position="53"/>
    </location>
</feature>
<dbReference type="InterPro" id="IPR003439">
    <property type="entry name" value="ABC_transporter-like_ATP-bd"/>
</dbReference>
<feature type="transmembrane region" description="Helical" evidence="10">
    <location>
        <begin position="150"/>
        <end position="183"/>
    </location>
</feature>
<dbReference type="InterPro" id="IPR036640">
    <property type="entry name" value="ABC1_TM_sf"/>
</dbReference>
<dbReference type="InterPro" id="IPR003593">
    <property type="entry name" value="AAA+_ATPase"/>
</dbReference>
<dbReference type="SUPFAM" id="SSF90123">
    <property type="entry name" value="ABC transporter transmembrane region"/>
    <property type="match status" value="1"/>
</dbReference>
<dbReference type="Pfam" id="PF00664">
    <property type="entry name" value="ABC_membrane"/>
    <property type="match status" value="1"/>
</dbReference>
<keyword evidence="3" id="KW-1003">Cell membrane</keyword>
<evidence type="ECO:0000256" key="10">
    <source>
        <dbReference type="SAM" id="Phobius"/>
    </source>
</evidence>
<keyword evidence="14" id="KW-1185">Reference proteome</keyword>
<evidence type="ECO:0000256" key="3">
    <source>
        <dbReference type="ARBA" id="ARBA00022475"/>
    </source>
</evidence>
<evidence type="ECO:0000256" key="4">
    <source>
        <dbReference type="ARBA" id="ARBA00022519"/>
    </source>
</evidence>
<dbReference type="InterPro" id="IPR011527">
    <property type="entry name" value="ABC1_TM_dom"/>
</dbReference>
<dbReference type="GO" id="GO:0005886">
    <property type="term" value="C:plasma membrane"/>
    <property type="evidence" value="ECO:0007669"/>
    <property type="project" value="UniProtKB-SubCell"/>
</dbReference>
<evidence type="ECO:0000256" key="9">
    <source>
        <dbReference type="ARBA" id="ARBA00023136"/>
    </source>
</evidence>
<proteinExistence type="predicted"/>
<dbReference type="CDD" id="cd07346">
    <property type="entry name" value="ABC_6TM_exporters"/>
    <property type="match status" value="1"/>
</dbReference>
<evidence type="ECO:0000256" key="8">
    <source>
        <dbReference type="ARBA" id="ARBA00022989"/>
    </source>
</evidence>
<name>A0A7W7D629_9ACTN</name>
<evidence type="ECO:0000259" key="11">
    <source>
        <dbReference type="PROSITE" id="PS50893"/>
    </source>
</evidence>
<dbReference type="InterPro" id="IPR039421">
    <property type="entry name" value="Type_1_exporter"/>
</dbReference>
<dbReference type="Pfam" id="PF00005">
    <property type="entry name" value="ABC_tran"/>
    <property type="match status" value="1"/>
</dbReference>
<organism evidence="13 14">
    <name type="scientific">Sphaerisporangium siamense</name>
    <dbReference type="NCBI Taxonomy" id="795645"/>
    <lineage>
        <taxon>Bacteria</taxon>
        <taxon>Bacillati</taxon>
        <taxon>Actinomycetota</taxon>
        <taxon>Actinomycetes</taxon>
        <taxon>Streptosporangiales</taxon>
        <taxon>Streptosporangiaceae</taxon>
        <taxon>Sphaerisporangium</taxon>
    </lineage>
</organism>
<dbReference type="RefSeq" id="WP_184879676.1">
    <property type="nucleotide sequence ID" value="NZ_BOOV01000017.1"/>
</dbReference>
<keyword evidence="8 10" id="KW-1133">Transmembrane helix</keyword>
<keyword evidence="7" id="KW-0067">ATP-binding</keyword>
<sequence>MSAGRTILPVADRAQVRAYARRLTLKYPGRLTLALGLHALAAVSGLVAPRLLGELVESVRLGTGAGVDTVALTIAGFVVAQAVLIRYAVYASAVLGEKILAELREDFVDRVLALPLSTVERAGSGDLVTRTSRDVDALTRTVRHAVPETLIALVSGAFVLGALALAGPLLLLPSLIAVPLLWVATRRYLRRARDGYLRENAAYAEMTEGLGETVEGARTVEAFGLQDRRHARTDGDIARSWAAERYTLRLRTAWFPAVEMGYVIPVTMTVLIGGLFYIDGHVSLAAVTSATLYAQQLVDPLDRLLSWVDELQVGGASMARLLGVANVPDDRSAGTGRPNGEEMVADDVRYAYRDGHDVLHGVSLRVAPGERLAMVGPSGAGKSTLGRLLAGIHGPRTGAVTVGDVPLVELPLDELRGHVALVTQEHHVFRGTLRENVLIGRPDAGDSEVKEALAAVDAWEWAEALPDGLETVVGSGGLALSPAQAQQTALARLVLADPHTLVLDEATSLLDPRAARHLERSLAAVLHGRTVIAIAHRLYTAHDADRVAVIEDGRISELGSHDALVAAAGPYAALWQTWHGTSQKT</sequence>
<feature type="domain" description="ABC transmembrane type-1" evidence="12">
    <location>
        <begin position="33"/>
        <end position="312"/>
    </location>
</feature>
<dbReference type="PANTHER" id="PTHR43394">
    <property type="entry name" value="ATP-DEPENDENT PERMEASE MDL1, MITOCHONDRIAL"/>
    <property type="match status" value="1"/>
</dbReference>
<dbReference type="Gene3D" id="3.40.50.300">
    <property type="entry name" value="P-loop containing nucleotide triphosphate hydrolases"/>
    <property type="match status" value="1"/>
</dbReference>
<reference evidence="13 14" key="1">
    <citation type="submission" date="2020-08" db="EMBL/GenBank/DDBJ databases">
        <title>Sequencing the genomes of 1000 actinobacteria strains.</title>
        <authorList>
            <person name="Klenk H.-P."/>
        </authorList>
    </citation>
    <scope>NUCLEOTIDE SEQUENCE [LARGE SCALE GENOMIC DNA]</scope>
    <source>
        <strain evidence="13 14">DSM 45784</strain>
    </source>
</reference>
<dbReference type="PANTHER" id="PTHR43394:SF1">
    <property type="entry name" value="ATP-BINDING CASSETTE SUB-FAMILY B MEMBER 10, MITOCHONDRIAL"/>
    <property type="match status" value="1"/>
</dbReference>
<evidence type="ECO:0000256" key="6">
    <source>
        <dbReference type="ARBA" id="ARBA00022741"/>
    </source>
</evidence>
<dbReference type="SUPFAM" id="SSF52540">
    <property type="entry name" value="P-loop containing nucleoside triphosphate hydrolases"/>
    <property type="match status" value="1"/>
</dbReference>
<accession>A0A7W7D629</accession>
<dbReference type="GO" id="GO:0005524">
    <property type="term" value="F:ATP binding"/>
    <property type="evidence" value="ECO:0007669"/>
    <property type="project" value="UniProtKB-KW"/>
</dbReference>
<feature type="domain" description="ABC transporter" evidence="11">
    <location>
        <begin position="343"/>
        <end position="577"/>
    </location>
</feature>
<gene>
    <name evidence="13" type="ORF">BJ982_002462</name>
</gene>
<dbReference type="InterPro" id="IPR027417">
    <property type="entry name" value="P-loop_NTPase"/>
</dbReference>
<dbReference type="GO" id="GO:0015421">
    <property type="term" value="F:ABC-type oligopeptide transporter activity"/>
    <property type="evidence" value="ECO:0007669"/>
    <property type="project" value="TreeGrafter"/>
</dbReference>
<dbReference type="PROSITE" id="PS50893">
    <property type="entry name" value="ABC_TRANSPORTER_2"/>
    <property type="match status" value="1"/>
</dbReference>
<keyword evidence="9 10" id="KW-0472">Membrane</keyword>
<evidence type="ECO:0000256" key="1">
    <source>
        <dbReference type="ARBA" id="ARBA00004651"/>
    </source>
</evidence>
<dbReference type="PROSITE" id="PS50929">
    <property type="entry name" value="ABC_TM1F"/>
    <property type="match status" value="1"/>
</dbReference>
<keyword evidence="4" id="KW-0997">Cell inner membrane</keyword>
<keyword evidence="5 10" id="KW-0812">Transmembrane</keyword>
<evidence type="ECO:0000313" key="13">
    <source>
        <dbReference type="EMBL" id="MBB4700918.1"/>
    </source>
</evidence>